<dbReference type="GO" id="GO:0046872">
    <property type="term" value="F:metal ion binding"/>
    <property type="evidence" value="ECO:0007669"/>
    <property type="project" value="UniProtKB-KW"/>
</dbReference>
<reference evidence="12 13" key="1">
    <citation type="journal article" date="2015" name="Int. J. Syst. Evol. Microbiol.">
        <title>Novibacillus thermophilus gen. nov., sp. nov., a Gram-staining-negative and moderately thermophilic member of the family Thermoactinomycetaceae.</title>
        <authorList>
            <person name="Yang G."/>
            <person name="Chen J."/>
            <person name="Zhou S."/>
        </authorList>
    </citation>
    <scope>NUCLEOTIDE SEQUENCE [LARGE SCALE GENOMIC DNA]</scope>
    <source>
        <strain evidence="12 13">SG-1</strain>
    </source>
</reference>
<proteinExistence type="inferred from homology"/>
<dbReference type="InterPro" id="IPR002500">
    <property type="entry name" value="PAPS_reduct_dom"/>
</dbReference>
<keyword evidence="13" id="KW-1185">Reference proteome</keyword>
<feature type="active site" description="Nucleophile; cysteine thiosulfonate intermediate" evidence="10">
    <location>
        <position position="224"/>
    </location>
</feature>
<dbReference type="AlphaFoldDB" id="A0A1U9K5V8"/>
<comment type="pathway">
    <text evidence="5 10">Sulfur metabolism; hydrogen sulfide biosynthesis; sulfite from sulfate.</text>
</comment>
<feature type="binding site" evidence="10">
    <location>
        <position position="201"/>
    </location>
    <ligand>
        <name>[4Fe-4S] cluster</name>
        <dbReference type="ChEBI" id="CHEBI:49883"/>
    </ligand>
</feature>
<comment type="catalytic activity">
    <reaction evidence="10">
        <text>[thioredoxin]-disulfide + sulfite + AMP + 2 H(+) = adenosine 5'-phosphosulfate + [thioredoxin]-dithiol</text>
        <dbReference type="Rhea" id="RHEA:21976"/>
        <dbReference type="Rhea" id="RHEA-COMP:10698"/>
        <dbReference type="Rhea" id="RHEA-COMP:10700"/>
        <dbReference type="ChEBI" id="CHEBI:15378"/>
        <dbReference type="ChEBI" id="CHEBI:17359"/>
        <dbReference type="ChEBI" id="CHEBI:29950"/>
        <dbReference type="ChEBI" id="CHEBI:50058"/>
        <dbReference type="ChEBI" id="CHEBI:58243"/>
        <dbReference type="ChEBI" id="CHEBI:456215"/>
        <dbReference type="EC" id="1.8.4.10"/>
    </reaction>
</comment>
<comment type="similarity">
    <text evidence="1 10">Belongs to the PAPS reductase family. CysH subfamily.</text>
</comment>
<dbReference type="GO" id="GO:0070814">
    <property type="term" value="P:hydrogen sulfide biosynthetic process"/>
    <property type="evidence" value="ECO:0007669"/>
    <property type="project" value="UniProtKB-UniRule"/>
</dbReference>
<gene>
    <name evidence="10" type="primary">cysH</name>
    <name evidence="12" type="ORF">B0W44_06170</name>
</gene>
<dbReference type="KEGG" id="ntr:B0W44_06170"/>
<dbReference type="EMBL" id="CP019699">
    <property type="protein sequence ID" value="AQS55435.1"/>
    <property type="molecule type" value="Genomic_DNA"/>
</dbReference>
<name>A0A1U9K5V8_9BACL</name>
<dbReference type="EC" id="1.8.4.10" evidence="6 10"/>
<dbReference type="STRING" id="1471761.B0W44_06170"/>
<feature type="binding site" evidence="10">
    <location>
        <position position="198"/>
    </location>
    <ligand>
        <name>[4Fe-4S] cluster</name>
        <dbReference type="ChEBI" id="CHEBI:49883"/>
    </ligand>
</feature>
<evidence type="ECO:0000313" key="13">
    <source>
        <dbReference type="Proteomes" id="UP000188603"/>
    </source>
</evidence>
<keyword evidence="10" id="KW-0479">Metal-binding</keyword>
<dbReference type="Proteomes" id="UP000188603">
    <property type="component" value="Chromosome"/>
</dbReference>
<dbReference type="PIRSF" id="PIRSF000857">
    <property type="entry name" value="PAPS_reductase"/>
    <property type="match status" value="1"/>
</dbReference>
<feature type="domain" description="Phosphoadenosine phosphosulphate reductase" evidence="11">
    <location>
        <begin position="32"/>
        <end position="204"/>
    </location>
</feature>
<feature type="binding site" evidence="10">
    <location>
        <position position="115"/>
    </location>
    <ligand>
        <name>[4Fe-4S] cluster</name>
        <dbReference type="ChEBI" id="CHEBI:49883"/>
    </ligand>
</feature>
<comment type="subcellular location">
    <subcellularLocation>
        <location evidence="10">Cytoplasm</location>
    </subcellularLocation>
</comment>
<evidence type="ECO:0000256" key="6">
    <source>
        <dbReference type="ARBA" id="ARBA00024386"/>
    </source>
</evidence>
<dbReference type="Pfam" id="PF01507">
    <property type="entry name" value="PAPS_reduct"/>
    <property type="match status" value="1"/>
</dbReference>
<evidence type="ECO:0000256" key="4">
    <source>
        <dbReference type="ARBA" id="ARBA00024298"/>
    </source>
</evidence>
<keyword evidence="2 10" id="KW-0963">Cytoplasm</keyword>
<dbReference type="InterPro" id="IPR004511">
    <property type="entry name" value="PAPS/APS_Rdtase"/>
</dbReference>
<dbReference type="GO" id="GO:0043866">
    <property type="term" value="F:adenylyl-sulfate reductase (thioredoxin) activity"/>
    <property type="evidence" value="ECO:0007669"/>
    <property type="project" value="UniProtKB-EC"/>
</dbReference>
<dbReference type="GO" id="GO:0051539">
    <property type="term" value="F:4 iron, 4 sulfur cluster binding"/>
    <property type="evidence" value="ECO:0007669"/>
    <property type="project" value="UniProtKB-UniRule"/>
</dbReference>
<comment type="function">
    <text evidence="4 10">Catalyzes the formation of sulfite from adenosine 5'-phosphosulfate (APS) using thioredoxin as an electron donor.</text>
</comment>
<dbReference type="GO" id="GO:0019344">
    <property type="term" value="P:cysteine biosynthetic process"/>
    <property type="evidence" value="ECO:0007669"/>
    <property type="project" value="InterPro"/>
</dbReference>
<accession>A0A1U9K5V8</accession>
<keyword evidence="10" id="KW-0411">Iron-sulfur</keyword>
<dbReference type="InterPro" id="IPR014729">
    <property type="entry name" value="Rossmann-like_a/b/a_fold"/>
</dbReference>
<dbReference type="NCBIfam" id="TIGR02055">
    <property type="entry name" value="APS_reductase"/>
    <property type="match status" value="1"/>
</dbReference>
<dbReference type="PANTHER" id="PTHR46509:SF1">
    <property type="entry name" value="PHOSPHOADENOSINE PHOSPHOSULFATE REDUCTASE"/>
    <property type="match status" value="1"/>
</dbReference>
<dbReference type="CDD" id="cd23945">
    <property type="entry name" value="PAPS_reductase"/>
    <property type="match status" value="1"/>
</dbReference>
<evidence type="ECO:0000256" key="2">
    <source>
        <dbReference type="ARBA" id="ARBA00022490"/>
    </source>
</evidence>
<evidence type="ECO:0000256" key="8">
    <source>
        <dbReference type="ARBA" id="ARBA00030894"/>
    </source>
</evidence>
<dbReference type="NCBIfam" id="NF002537">
    <property type="entry name" value="PRK02090.1"/>
    <property type="match status" value="1"/>
</dbReference>
<dbReference type="OrthoDB" id="9772604at2"/>
<dbReference type="HAMAP" id="MF_00063">
    <property type="entry name" value="CysH"/>
    <property type="match status" value="1"/>
</dbReference>
<keyword evidence="10" id="KW-0408">Iron</keyword>
<organism evidence="12 13">
    <name type="scientific">Novibacillus thermophilus</name>
    <dbReference type="NCBI Taxonomy" id="1471761"/>
    <lineage>
        <taxon>Bacteria</taxon>
        <taxon>Bacillati</taxon>
        <taxon>Bacillota</taxon>
        <taxon>Bacilli</taxon>
        <taxon>Bacillales</taxon>
        <taxon>Thermoactinomycetaceae</taxon>
        <taxon>Novibacillus</taxon>
    </lineage>
</organism>
<evidence type="ECO:0000313" key="12">
    <source>
        <dbReference type="EMBL" id="AQS55435.1"/>
    </source>
</evidence>
<evidence type="ECO:0000259" key="11">
    <source>
        <dbReference type="Pfam" id="PF01507"/>
    </source>
</evidence>
<dbReference type="InterPro" id="IPR011798">
    <property type="entry name" value="APS_reductase"/>
</dbReference>
<feature type="binding site" evidence="10">
    <location>
        <position position="116"/>
    </location>
    <ligand>
        <name>[4Fe-4S] cluster</name>
        <dbReference type="ChEBI" id="CHEBI:49883"/>
    </ligand>
</feature>
<evidence type="ECO:0000256" key="7">
    <source>
        <dbReference type="ARBA" id="ARBA00029514"/>
    </source>
</evidence>
<protein>
    <recommendedName>
        <fullName evidence="7 10">Adenosine 5'-phosphosulfate reductase</fullName>
        <shortName evidence="10">APS reductase</shortName>
        <ecNumber evidence="6 10">1.8.4.10</ecNumber>
    </recommendedName>
    <alternativeName>
        <fullName evidence="9 10">5'-adenylylsulfate reductase</fullName>
    </alternativeName>
    <alternativeName>
        <fullName evidence="8 10">Thioredoxin-dependent 5'-adenylylsulfate reductase</fullName>
    </alternativeName>
</protein>
<dbReference type="SUPFAM" id="SSF52402">
    <property type="entry name" value="Adenine nucleotide alpha hydrolases-like"/>
    <property type="match status" value="1"/>
</dbReference>
<comment type="cofactor">
    <cofactor evidence="10">
        <name>[4Fe-4S] cluster</name>
        <dbReference type="ChEBI" id="CHEBI:49883"/>
    </cofactor>
    <text evidence="10">Binds 1 [4Fe-4S] cluster per subunit.</text>
</comment>
<evidence type="ECO:0000256" key="9">
    <source>
        <dbReference type="ARBA" id="ARBA00032041"/>
    </source>
</evidence>
<dbReference type="PANTHER" id="PTHR46509">
    <property type="entry name" value="PHOSPHOADENOSINE PHOSPHOSULFATE REDUCTASE"/>
    <property type="match status" value="1"/>
</dbReference>
<evidence type="ECO:0000256" key="5">
    <source>
        <dbReference type="ARBA" id="ARBA00024327"/>
    </source>
</evidence>
<dbReference type="Gene3D" id="3.40.50.620">
    <property type="entry name" value="HUPs"/>
    <property type="match status" value="1"/>
</dbReference>
<evidence type="ECO:0000256" key="3">
    <source>
        <dbReference type="ARBA" id="ARBA00023002"/>
    </source>
</evidence>
<dbReference type="GO" id="GO:0019379">
    <property type="term" value="P:sulfate assimilation, phosphoadenylyl sulfate reduction by phosphoadenylyl-sulfate reductase (thioredoxin)"/>
    <property type="evidence" value="ECO:0007669"/>
    <property type="project" value="UniProtKB-UniRule"/>
</dbReference>
<dbReference type="GO" id="GO:0004604">
    <property type="term" value="F:phosphoadenylyl-sulfate reductase (thioredoxin) activity"/>
    <property type="evidence" value="ECO:0007669"/>
    <property type="project" value="UniProtKB-UniRule"/>
</dbReference>
<dbReference type="GO" id="GO:0005737">
    <property type="term" value="C:cytoplasm"/>
    <property type="evidence" value="ECO:0007669"/>
    <property type="project" value="UniProtKB-SubCell"/>
</dbReference>
<sequence>MLNSWKVVAQHLSNANLTQILEWAIRKFGEKLTLACSFGAEDVVLVDALQRIPGGKKVDIFYLDTDLHFPETYETRDRLEERYGIRFKRVTPDLTLDEQQASYGPALWRQDPNRCCYLRKVQPLEKTLSEYDAWMTGIRREQSPTRRKAQIVEVDQRFLLTKVNPLVHWTSEDVWAYIRERDVPYNPLHDERYPSIGCAPCTRPVHEGEDLRSGRWSGFQKTECGLHQT</sequence>
<dbReference type="NCBIfam" id="TIGR00434">
    <property type="entry name" value="cysH"/>
    <property type="match status" value="1"/>
</dbReference>
<keyword evidence="3 10" id="KW-0560">Oxidoreductase</keyword>
<evidence type="ECO:0000256" key="10">
    <source>
        <dbReference type="HAMAP-Rule" id="MF_00063"/>
    </source>
</evidence>
<evidence type="ECO:0000256" key="1">
    <source>
        <dbReference type="ARBA" id="ARBA00009732"/>
    </source>
</evidence>